<feature type="transmembrane region" description="Helical" evidence="1">
    <location>
        <begin position="51"/>
        <end position="73"/>
    </location>
</feature>
<keyword evidence="1" id="KW-0472">Membrane</keyword>
<keyword evidence="1" id="KW-1133">Transmembrane helix</keyword>
<feature type="transmembrane region" description="Helical" evidence="1">
    <location>
        <begin position="94"/>
        <end position="116"/>
    </location>
</feature>
<dbReference type="EMBL" id="SLVJ01000011">
    <property type="protein sequence ID" value="TCM66803.1"/>
    <property type="molecule type" value="Genomic_DNA"/>
</dbReference>
<dbReference type="AlphaFoldDB" id="A0A4R1Y410"/>
<feature type="transmembrane region" description="Helical" evidence="1">
    <location>
        <begin position="12"/>
        <end position="31"/>
    </location>
</feature>
<feature type="transmembrane region" description="Helical" evidence="1">
    <location>
        <begin position="122"/>
        <end position="141"/>
    </location>
</feature>
<protein>
    <submittedName>
        <fullName evidence="2">Uncharacterized protein</fullName>
    </submittedName>
</protein>
<gene>
    <name evidence="2" type="ORF">EC844_11193</name>
</gene>
<keyword evidence="3" id="KW-1185">Reference proteome</keyword>
<proteinExistence type="predicted"/>
<keyword evidence="1" id="KW-0812">Transmembrane</keyword>
<evidence type="ECO:0000313" key="2">
    <source>
        <dbReference type="EMBL" id="TCM66803.1"/>
    </source>
</evidence>
<reference evidence="2 3" key="1">
    <citation type="submission" date="2019-03" db="EMBL/GenBank/DDBJ databases">
        <title>Genomic analyses of the natural microbiome of Caenorhabditis elegans.</title>
        <authorList>
            <person name="Samuel B."/>
        </authorList>
    </citation>
    <scope>NUCLEOTIDE SEQUENCE [LARGE SCALE GENOMIC DNA]</scope>
    <source>
        <strain evidence="2 3">JUb89</strain>
    </source>
</reference>
<evidence type="ECO:0000313" key="3">
    <source>
        <dbReference type="Proteomes" id="UP000294963"/>
    </source>
</evidence>
<sequence length="159" mass="18192">MDFKLYGRIFGLDLCTAMMISLILLLVTYSLEGSAGILSLIEGYIAQSHNAHLISIMIIGVLGLILWMFRYFFNFKIKMQLGLLSDRFIDLFASLIRLMGGALISFSLFYILFQSYHPVLKSYFLLGGLLLLESGIFSIWAHKLKHRNERRIIPPFSMS</sequence>
<comment type="caution">
    <text evidence="2">The sequence shown here is derived from an EMBL/GenBank/DDBJ whole genome shotgun (WGS) entry which is preliminary data.</text>
</comment>
<accession>A0A4R1Y410</accession>
<name>A0A4R1Y410_ACICA</name>
<dbReference type="Proteomes" id="UP000294963">
    <property type="component" value="Unassembled WGS sequence"/>
</dbReference>
<evidence type="ECO:0000256" key="1">
    <source>
        <dbReference type="SAM" id="Phobius"/>
    </source>
</evidence>
<organism evidence="2 3">
    <name type="scientific">Acinetobacter calcoaceticus</name>
    <dbReference type="NCBI Taxonomy" id="471"/>
    <lineage>
        <taxon>Bacteria</taxon>
        <taxon>Pseudomonadati</taxon>
        <taxon>Pseudomonadota</taxon>
        <taxon>Gammaproteobacteria</taxon>
        <taxon>Moraxellales</taxon>
        <taxon>Moraxellaceae</taxon>
        <taxon>Acinetobacter</taxon>
        <taxon>Acinetobacter calcoaceticus/baumannii complex</taxon>
    </lineage>
</organism>